<evidence type="ECO:0000256" key="1">
    <source>
        <dbReference type="ARBA" id="ARBA00008857"/>
    </source>
</evidence>
<dbReference type="GO" id="GO:0003677">
    <property type="term" value="F:DNA binding"/>
    <property type="evidence" value="ECO:0007669"/>
    <property type="project" value="UniProtKB-UniRule"/>
</dbReference>
<reference evidence="8 9" key="1">
    <citation type="submission" date="2016-10" db="EMBL/GenBank/DDBJ databases">
        <authorList>
            <person name="de Groot N.N."/>
        </authorList>
    </citation>
    <scope>NUCLEOTIDE SEQUENCE [LARGE SCALE GENOMIC DNA]</scope>
    <source>
        <strain evidence="8 9">Nl14</strain>
    </source>
</reference>
<organism evidence="8 9">
    <name type="scientific">Nitrosospira multiformis</name>
    <dbReference type="NCBI Taxonomy" id="1231"/>
    <lineage>
        <taxon>Bacteria</taxon>
        <taxon>Pseudomonadati</taxon>
        <taxon>Pseudomonadota</taxon>
        <taxon>Betaproteobacteria</taxon>
        <taxon>Nitrosomonadales</taxon>
        <taxon>Nitrosomonadaceae</taxon>
        <taxon>Nitrosospira</taxon>
    </lineage>
</organism>
<dbReference type="InterPro" id="IPR044068">
    <property type="entry name" value="CB"/>
</dbReference>
<dbReference type="PROSITE" id="PS51900">
    <property type="entry name" value="CB"/>
    <property type="match status" value="1"/>
</dbReference>
<dbReference type="EMBL" id="FPBZ01000007">
    <property type="protein sequence ID" value="SFU57054.1"/>
    <property type="molecule type" value="Genomic_DNA"/>
</dbReference>
<proteinExistence type="inferred from homology"/>
<dbReference type="Gene3D" id="1.10.443.10">
    <property type="entry name" value="Intergrase catalytic core"/>
    <property type="match status" value="1"/>
</dbReference>
<accession>A0A1I7H8Q4</accession>
<sequence length="359" mass="40475">MANIEKRASSKGEITYRVKVRLKGFPAQSATFERLTDARKWAQDIESAIRNGRHFKTSEAKRHTLAELIDRYIKTVLPSKPKSKDKQTAQLQWWKEQIGAYALADVTPALIVQCRDKLLSEITVRGKPRSGATVVRYMAALSHAFTIAVREWGWIEDSPMRKVTKPKESRGRVRFLSDEERNRLLKACRESSNPYLYPVVVLALSTGMRHGEIMGLTWDKIDLNRGRAILHETKNGECRAAALTGHALELLKELAKVRRIDSGLLFPPRKIQPQKPQKPVDLRDPWDAAVEKAGIHDFRFHDLRHSAASYLAMNGASLAEIAEVLGHKTLQMVKRYAHLSEGHTASVVASMNQKIFGAA</sequence>
<dbReference type="AlphaFoldDB" id="A0A1I7H8Q4"/>
<dbReference type="GO" id="GO:0015074">
    <property type="term" value="P:DNA integration"/>
    <property type="evidence" value="ECO:0007669"/>
    <property type="project" value="UniProtKB-KW"/>
</dbReference>
<comment type="similarity">
    <text evidence="1">Belongs to the 'phage' integrase family.</text>
</comment>
<dbReference type="RefSeq" id="WP_074974738.1">
    <property type="nucleotide sequence ID" value="NZ_FPBZ01000007.1"/>
</dbReference>
<dbReference type="GO" id="GO:0006310">
    <property type="term" value="P:DNA recombination"/>
    <property type="evidence" value="ECO:0007669"/>
    <property type="project" value="UniProtKB-KW"/>
</dbReference>
<evidence type="ECO:0000313" key="8">
    <source>
        <dbReference type="EMBL" id="SFU57054.1"/>
    </source>
</evidence>
<evidence type="ECO:0000259" key="7">
    <source>
        <dbReference type="PROSITE" id="PS51900"/>
    </source>
</evidence>
<protein>
    <submittedName>
        <fullName evidence="8">Site-specific recombinase XerD</fullName>
    </submittedName>
</protein>
<evidence type="ECO:0000313" key="9">
    <source>
        <dbReference type="Proteomes" id="UP000182649"/>
    </source>
</evidence>
<dbReference type="PANTHER" id="PTHR30349">
    <property type="entry name" value="PHAGE INTEGRASE-RELATED"/>
    <property type="match status" value="1"/>
</dbReference>
<dbReference type="OrthoDB" id="662444at2"/>
<dbReference type="InterPro" id="IPR011010">
    <property type="entry name" value="DNA_brk_join_enz"/>
</dbReference>
<gene>
    <name evidence="8" type="ORF">SAMN05216417_107158</name>
</gene>
<evidence type="ECO:0000256" key="5">
    <source>
        <dbReference type="PROSITE-ProRule" id="PRU01248"/>
    </source>
</evidence>
<feature type="domain" description="Core-binding (CB)" evidence="7">
    <location>
        <begin position="63"/>
        <end position="149"/>
    </location>
</feature>
<dbReference type="PANTHER" id="PTHR30349:SF64">
    <property type="entry name" value="PROPHAGE INTEGRASE INTD-RELATED"/>
    <property type="match status" value="1"/>
</dbReference>
<dbReference type="PROSITE" id="PS51898">
    <property type="entry name" value="TYR_RECOMBINASE"/>
    <property type="match status" value="1"/>
</dbReference>
<dbReference type="Gene3D" id="1.10.150.130">
    <property type="match status" value="1"/>
</dbReference>
<keyword evidence="4" id="KW-0233">DNA recombination</keyword>
<dbReference type="InterPro" id="IPR050090">
    <property type="entry name" value="Tyrosine_recombinase_XerCD"/>
</dbReference>
<feature type="domain" description="Tyr recombinase" evidence="6">
    <location>
        <begin position="171"/>
        <end position="349"/>
    </location>
</feature>
<evidence type="ECO:0000256" key="3">
    <source>
        <dbReference type="ARBA" id="ARBA00023125"/>
    </source>
</evidence>
<dbReference type="Proteomes" id="UP000182649">
    <property type="component" value="Unassembled WGS sequence"/>
</dbReference>
<evidence type="ECO:0000256" key="2">
    <source>
        <dbReference type="ARBA" id="ARBA00022908"/>
    </source>
</evidence>
<dbReference type="InterPro" id="IPR010998">
    <property type="entry name" value="Integrase_recombinase_N"/>
</dbReference>
<dbReference type="CDD" id="cd00796">
    <property type="entry name" value="INT_Rci_Hp1_C"/>
    <property type="match status" value="1"/>
</dbReference>
<evidence type="ECO:0000256" key="4">
    <source>
        <dbReference type="ARBA" id="ARBA00023172"/>
    </source>
</evidence>
<evidence type="ECO:0000259" key="6">
    <source>
        <dbReference type="PROSITE" id="PS51898"/>
    </source>
</evidence>
<keyword evidence="3 5" id="KW-0238">DNA-binding</keyword>
<dbReference type="InterPro" id="IPR002104">
    <property type="entry name" value="Integrase_catalytic"/>
</dbReference>
<name>A0A1I7H8Q4_9PROT</name>
<dbReference type="SUPFAM" id="SSF56349">
    <property type="entry name" value="DNA breaking-rejoining enzymes"/>
    <property type="match status" value="1"/>
</dbReference>
<dbReference type="InterPro" id="IPR013762">
    <property type="entry name" value="Integrase-like_cat_sf"/>
</dbReference>
<keyword evidence="2" id="KW-0229">DNA integration</keyword>
<dbReference type="Pfam" id="PF00589">
    <property type="entry name" value="Phage_integrase"/>
    <property type="match status" value="1"/>
</dbReference>